<dbReference type="PROSITE" id="PS51724">
    <property type="entry name" value="SPOR"/>
    <property type="match status" value="1"/>
</dbReference>
<proteinExistence type="predicted"/>
<dbReference type="InterPro" id="IPR036680">
    <property type="entry name" value="SPOR-like_sf"/>
</dbReference>
<dbReference type="EMBL" id="UINC01002571">
    <property type="protein sequence ID" value="SUZ98087.1"/>
    <property type="molecule type" value="Genomic_DNA"/>
</dbReference>
<reference evidence="2" key="1">
    <citation type="submission" date="2018-05" db="EMBL/GenBank/DDBJ databases">
        <authorList>
            <person name="Lanie J.A."/>
            <person name="Ng W.-L."/>
            <person name="Kazmierczak K.M."/>
            <person name="Andrzejewski T.M."/>
            <person name="Davidsen T.M."/>
            <person name="Wayne K.J."/>
            <person name="Tettelin H."/>
            <person name="Glass J.I."/>
            <person name="Rusch D."/>
            <person name="Podicherti R."/>
            <person name="Tsui H.-C.T."/>
            <person name="Winkler M.E."/>
        </authorList>
    </citation>
    <scope>NUCLEOTIDE SEQUENCE</scope>
</reference>
<dbReference type="Pfam" id="PF05036">
    <property type="entry name" value="SPOR"/>
    <property type="match status" value="1"/>
</dbReference>
<dbReference type="AlphaFoldDB" id="A0A381S769"/>
<name>A0A381S769_9ZZZZ</name>
<dbReference type="SUPFAM" id="SSF110997">
    <property type="entry name" value="Sporulation related repeat"/>
    <property type="match status" value="1"/>
</dbReference>
<evidence type="ECO:0000313" key="2">
    <source>
        <dbReference type="EMBL" id="SUZ98087.1"/>
    </source>
</evidence>
<feature type="domain" description="SPOR" evidence="1">
    <location>
        <begin position="58"/>
        <end position="134"/>
    </location>
</feature>
<dbReference type="InterPro" id="IPR007730">
    <property type="entry name" value="SPOR-like_dom"/>
</dbReference>
<gene>
    <name evidence="2" type="ORF">METZ01_LOCUS50941</name>
</gene>
<evidence type="ECO:0000259" key="1">
    <source>
        <dbReference type="PROSITE" id="PS51724"/>
    </source>
</evidence>
<organism evidence="2">
    <name type="scientific">marine metagenome</name>
    <dbReference type="NCBI Taxonomy" id="408172"/>
    <lineage>
        <taxon>unclassified sequences</taxon>
        <taxon>metagenomes</taxon>
        <taxon>ecological metagenomes</taxon>
    </lineage>
</organism>
<dbReference type="GO" id="GO:0042834">
    <property type="term" value="F:peptidoglycan binding"/>
    <property type="evidence" value="ECO:0007669"/>
    <property type="project" value="InterPro"/>
</dbReference>
<dbReference type="Gene3D" id="3.30.70.1070">
    <property type="entry name" value="Sporulation related repeat"/>
    <property type="match status" value="1"/>
</dbReference>
<sequence length="148" mass="17172">MASIFFLINVYYSQYPDSLFWFDMNTVREPLPEFPLILNKVMDSKQLKLLDSLRRGSKLSEDGFRIQVFETVSSADAYDKVSQLQELLGDTIYLDFEAPLYKLRFGNFPTRKAAEKHQRIIIKRGITEAWIVRARIDIDALLDSNTGL</sequence>
<accession>A0A381S769</accession>
<protein>
    <recommendedName>
        <fullName evidence="1">SPOR domain-containing protein</fullName>
    </recommendedName>
</protein>